<comment type="similarity">
    <text evidence="4">Belongs to the glutamate--cysteine ligase type 2 family. YbdK subfamily.</text>
</comment>
<evidence type="ECO:0000256" key="1">
    <source>
        <dbReference type="ARBA" id="ARBA00022598"/>
    </source>
</evidence>
<dbReference type="EC" id="6.3.2.2" evidence="4"/>
<keyword evidence="1 4" id="KW-0436">Ligase</keyword>
<dbReference type="InterPro" id="IPR014746">
    <property type="entry name" value="Gln_synth/guanido_kin_cat_dom"/>
</dbReference>
<dbReference type="HAMAP" id="MF_01609">
    <property type="entry name" value="Glu_cys_ligase_2"/>
    <property type="match status" value="1"/>
</dbReference>
<evidence type="ECO:0000256" key="2">
    <source>
        <dbReference type="ARBA" id="ARBA00022741"/>
    </source>
</evidence>
<evidence type="ECO:0000256" key="3">
    <source>
        <dbReference type="ARBA" id="ARBA00022840"/>
    </source>
</evidence>
<dbReference type="InterPro" id="IPR006336">
    <property type="entry name" value="GCS2"/>
</dbReference>
<dbReference type="AlphaFoldDB" id="A0AAX1EFN1"/>
<keyword evidence="3 4" id="KW-0067">ATP-binding</keyword>
<name>A0AAX1EFN1_9GAMM</name>
<protein>
    <recommendedName>
        <fullName evidence="4">Putative glutamate--cysteine ligase 2</fullName>
        <ecNumber evidence="4">6.3.2.2</ecNumber>
    </recommendedName>
    <alternativeName>
        <fullName evidence="4">Gamma-glutamylcysteine synthetase 2</fullName>
        <shortName evidence="4">GCS 2</shortName>
        <shortName evidence="4">Gamma-GCS 2</shortName>
    </alternativeName>
</protein>
<dbReference type="PANTHER" id="PTHR36510:SF1">
    <property type="entry name" value="GLUTAMATE--CYSTEINE LIGASE 2-RELATED"/>
    <property type="match status" value="1"/>
</dbReference>
<reference evidence="5 6" key="1">
    <citation type="submission" date="2019-03" db="EMBL/GenBank/DDBJ databases">
        <title>Diverse conjugative elements silence natural transformation in Legionella species.</title>
        <authorList>
            <person name="Durieux I."/>
            <person name="Ginevra C."/>
            <person name="Attaiech L."/>
            <person name="Picq K."/>
            <person name="Juan P.A."/>
            <person name="Jarraud S."/>
            <person name="Charpentier X."/>
        </authorList>
    </citation>
    <scope>NUCLEOTIDE SEQUENCE [LARGE SCALE GENOMIC DNA]</scope>
    <source>
        <strain evidence="5 6">HL-0427-4011</strain>
    </source>
</reference>
<dbReference type="PANTHER" id="PTHR36510">
    <property type="entry name" value="GLUTAMATE--CYSTEINE LIGASE 2-RELATED"/>
    <property type="match status" value="1"/>
</dbReference>
<comment type="catalytic activity">
    <reaction evidence="4">
        <text>L-cysteine + L-glutamate + ATP = gamma-L-glutamyl-L-cysteine + ADP + phosphate + H(+)</text>
        <dbReference type="Rhea" id="RHEA:13285"/>
        <dbReference type="ChEBI" id="CHEBI:15378"/>
        <dbReference type="ChEBI" id="CHEBI:29985"/>
        <dbReference type="ChEBI" id="CHEBI:30616"/>
        <dbReference type="ChEBI" id="CHEBI:35235"/>
        <dbReference type="ChEBI" id="CHEBI:43474"/>
        <dbReference type="ChEBI" id="CHEBI:58173"/>
        <dbReference type="ChEBI" id="CHEBI:456216"/>
        <dbReference type="EC" id="6.3.2.2"/>
    </reaction>
</comment>
<evidence type="ECO:0000313" key="5">
    <source>
        <dbReference type="EMBL" id="QBR83894.1"/>
    </source>
</evidence>
<dbReference type="NCBIfam" id="NF010040">
    <property type="entry name" value="PRK13516.1"/>
    <property type="match status" value="1"/>
</dbReference>
<gene>
    <name evidence="5" type="ORF">E3983_05755</name>
</gene>
<proteinExistence type="inferred from homology"/>
<dbReference type="Gene3D" id="3.30.590.20">
    <property type="match status" value="1"/>
</dbReference>
<dbReference type="RefSeq" id="WP_135060203.1">
    <property type="nucleotide sequence ID" value="NZ_CP038254.1"/>
</dbReference>
<evidence type="ECO:0000256" key="4">
    <source>
        <dbReference type="HAMAP-Rule" id="MF_01609"/>
    </source>
</evidence>
<organism evidence="5 6">
    <name type="scientific">Legionella israelensis</name>
    <dbReference type="NCBI Taxonomy" id="454"/>
    <lineage>
        <taxon>Bacteria</taxon>
        <taxon>Pseudomonadati</taxon>
        <taxon>Pseudomonadota</taxon>
        <taxon>Gammaproteobacteria</taxon>
        <taxon>Legionellales</taxon>
        <taxon>Legionellaceae</taxon>
        <taxon>Legionella</taxon>
    </lineage>
</organism>
<dbReference type="GO" id="GO:0005524">
    <property type="term" value="F:ATP binding"/>
    <property type="evidence" value="ECO:0007669"/>
    <property type="project" value="UniProtKB-KW"/>
</dbReference>
<dbReference type="Pfam" id="PF04107">
    <property type="entry name" value="GCS2"/>
    <property type="match status" value="1"/>
</dbReference>
<dbReference type="GO" id="GO:0042398">
    <property type="term" value="P:modified amino acid biosynthetic process"/>
    <property type="evidence" value="ECO:0007669"/>
    <property type="project" value="InterPro"/>
</dbReference>
<dbReference type="InterPro" id="IPR050141">
    <property type="entry name" value="GCL_type2/YbdK_subfam"/>
</dbReference>
<dbReference type="Proteomes" id="UP000295517">
    <property type="component" value="Chromosome"/>
</dbReference>
<dbReference type="SUPFAM" id="SSF55931">
    <property type="entry name" value="Glutamine synthetase/guanido kinase"/>
    <property type="match status" value="1"/>
</dbReference>
<dbReference type="NCBIfam" id="TIGR02050">
    <property type="entry name" value="gshA_cyan_rel"/>
    <property type="match status" value="1"/>
</dbReference>
<dbReference type="GO" id="GO:0004357">
    <property type="term" value="F:glutamate-cysteine ligase activity"/>
    <property type="evidence" value="ECO:0007669"/>
    <property type="project" value="UniProtKB-EC"/>
</dbReference>
<sequence>MKLLPFKASHIASIGVELEFQIIDTNSYILASRSKDLIRALKETHYQKLIKPEITQSMIEINSSIHDSPMTLLKELFELQAILLAIAAGAKVNFCGGGTHPFQKWTMQKIFPTQRYKKISHTFRYLAKRATVFGQHIHIGCANGDDAIYLTHAFARYVPQFIALSASSPFYQGIDTGFFSSRSNVFNAFPLGGCIPALKDWQEFSSYFYKMRGWGVLDSMKDVYWDVRPKPELGTVEIRVFDTPLMLRKTALIVAYVQALALYLLEEKSIPWSSDLYYLYNYNRFQASRYGFEGEFVNPFISQRILIADDILATIKKIEKYARQIGSSEYIAELKSLVMNNKSDAIRLRDQFNHLGSFPKVVAEQCQWWREH</sequence>
<dbReference type="EMBL" id="CP038254">
    <property type="protein sequence ID" value="QBR83894.1"/>
    <property type="molecule type" value="Genomic_DNA"/>
</dbReference>
<dbReference type="InterPro" id="IPR011793">
    <property type="entry name" value="YbdK"/>
</dbReference>
<evidence type="ECO:0000313" key="6">
    <source>
        <dbReference type="Proteomes" id="UP000295517"/>
    </source>
</evidence>
<comment type="function">
    <text evidence="4">ATP-dependent carboxylate-amine ligase which exhibits weak glutamate--cysteine ligase activity.</text>
</comment>
<keyword evidence="2 4" id="KW-0547">Nucleotide-binding</keyword>
<accession>A0AAX1EFN1</accession>